<dbReference type="OMA" id="RVRCAEQ"/>
<feature type="transmembrane region" description="Helical" evidence="1">
    <location>
        <begin position="12"/>
        <end position="32"/>
    </location>
</feature>
<keyword evidence="1" id="KW-0472">Membrane</keyword>
<sequence>MQAASPNAKSGIPLFTTAAVAVAAMALGVKLINRCLLRVPRDCVTIVYDTRRNTILSTSMEGADAARVVQQMSHFRPLMYIVSAFLYSNKNYVVVPFSSFFGTFTIPRTALDEERGGNVVNCTVEDVHVADGSVNIVFTLYYCIPVEQLERYLAAVGPVPPNESIATAIADVARVHGAQLSLGILLHEKKRETMFLQPFQEHLASRLISEVCVKLLCVTVNSVESMG</sequence>
<organism evidence="2">
    <name type="scientific">Trypanosoma vivax (strain Y486)</name>
    <dbReference type="NCBI Taxonomy" id="1055687"/>
    <lineage>
        <taxon>Eukaryota</taxon>
        <taxon>Discoba</taxon>
        <taxon>Euglenozoa</taxon>
        <taxon>Kinetoplastea</taxon>
        <taxon>Metakinetoplastina</taxon>
        <taxon>Trypanosomatida</taxon>
        <taxon>Trypanosomatidae</taxon>
        <taxon>Trypanosoma</taxon>
        <taxon>Duttonella</taxon>
    </lineage>
</organism>
<dbReference type="EMBL" id="HE573025">
    <property type="protein sequence ID" value="CCC50295.1"/>
    <property type="molecule type" value="Genomic_DNA"/>
</dbReference>
<proteinExistence type="predicted"/>
<accession>G0U1Z4</accession>
<dbReference type="VEuPathDB" id="TriTrypDB:TvY486_0901180"/>
<evidence type="ECO:0008006" key="3">
    <source>
        <dbReference type="Google" id="ProtNLM"/>
    </source>
</evidence>
<evidence type="ECO:0000313" key="2">
    <source>
        <dbReference type="EMBL" id="CCC50295.1"/>
    </source>
</evidence>
<evidence type="ECO:0000256" key="1">
    <source>
        <dbReference type="SAM" id="Phobius"/>
    </source>
</evidence>
<keyword evidence="1" id="KW-1133">Transmembrane helix</keyword>
<gene>
    <name evidence="2" type="ORF">TVY486_0901180</name>
</gene>
<protein>
    <recommendedName>
        <fullName evidence="3">Band 7 domain-containing protein</fullName>
    </recommendedName>
</protein>
<reference evidence="2" key="1">
    <citation type="journal article" date="2012" name="Proc. Natl. Acad. Sci. U.S.A.">
        <title>Antigenic diversity is generated by distinct evolutionary mechanisms in African trypanosome species.</title>
        <authorList>
            <person name="Jackson A.P."/>
            <person name="Berry A."/>
            <person name="Aslett M."/>
            <person name="Allison H.C."/>
            <person name="Burton P."/>
            <person name="Vavrova-Anderson J."/>
            <person name="Brown R."/>
            <person name="Browne H."/>
            <person name="Corton N."/>
            <person name="Hauser H."/>
            <person name="Gamble J."/>
            <person name="Gilderthorp R."/>
            <person name="Marcello L."/>
            <person name="McQuillan J."/>
            <person name="Otto T.D."/>
            <person name="Quail M.A."/>
            <person name="Sanders M.J."/>
            <person name="van Tonder A."/>
            <person name="Ginger M.L."/>
            <person name="Field M.C."/>
            <person name="Barry J.D."/>
            <person name="Hertz-Fowler C."/>
            <person name="Berriman M."/>
        </authorList>
    </citation>
    <scope>NUCLEOTIDE SEQUENCE</scope>
    <source>
        <strain evidence="2">Y486</strain>
    </source>
</reference>
<keyword evidence="1" id="KW-0812">Transmembrane</keyword>
<dbReference type="AlphaFoldDB" id="G0U1Z4"/>
<name>G0U1Z4_TRYVY</name>